<feature type="transmembrane region" description="Helical" evidence="1">
    <location>
        <begin position="162"/>
        <end position="184"/>
    </location>
</feature>
<dbReference type="Gene3D" id="1.20.120.1220">
    <property type="match status" value="1"/>
</dbReference>
<dbReference type="EMBL" id="CP053716">
    <property type="protein sequence ID" value="QKF07356.1"/>
    <property type="molecule type" value="Genomic_DNA"/>
</dbReference>
<sequence length="187" mass="19060">MCDLLTLGASLGVAKPAALTCVACACVCVALMAHATWVDVACRRIPRADCWLIAVLGAMVQLVGGGAAALGQGIAFAALTVCCSLALNAVLGERDDGVPGIGAGDIRCMGALSIAGGPFASWGFAACFVIAAVWGTVRSLIRRSRRGALRDAMRSEAMPFAPFLMVWMVMDAVLGTAAALRLAAGTM</sequence>
<feature type="transmembrane region" description="Helical" evidence="1">
    <location>
        <begin position="50"/>
        <end position="70"/>
    </location>
</feature>
<protein>
    <recommendedName>
        <fullName evidence="4">Prepilin type IV endopeptidase peptidase domain-containing protein</fullName>
    </recommendedName>
</protein>
<evidence type="ECO:0000256" key="1">
    <source>
        <dbReference type="SAM" id="Phobius"/>
    </source>
</evidence>
<feature type="transmembrane region" description="Helical" evidence="1">
    <location>
        <begin position="119"/>
        <end position="141"/>
    </location>
</feature>
<dbReference type="KEGG" id="bwa:HLV38_03900"/>
<evidence type="ECO:0000313" key="2">
    <source>
        <dbReference type="EMBL" id="QKF07356.1"/>
    </source>
</evidence>
<keyword evidence="1" id="KW-0472">Membrane</keyword>
<keyword evidence="3" id="KW-1185">Reference proteome</keyword>
<feature type="transmembrane region" description="Helical" evidence="1">
    <location>
        <begin position="17"/>
        <end position="38"/>
    </location>
</feature>
<name>A0A6M8J5X8_9ACTN</name>
<keyword evidence="1" id="KW-0812">Transmembrane</keyword>
<accession>A0A6M8J5X8</accession>
<dbReference type="AlphaFoldDB" id="A0A6M8J5X8"/>
<evidence type="ECO:0008006" key="4">
    <source>
        <dbReference type="Google" id="ProtNLM"/>
    </source>
</evidence>
<organism evidence="2 3">
    <name type="scientific">Berryella wangjianweii</name>
    <dbReference type="NCBI Taxonomy" id="2734634"/>
    <lineage>
        <taxon>Bacteria</taxon>
        <taxon>Bacillati</taxon>
        <taxon>Actinomycetota</taxon>
        <taxon>Coriobacteriia</taxon>
        <taxon>Eggerthellales</taxon>
        <taxon>Eggerthellaceae</taxon>
        <taxon>Berryella</taxon>
    </lineage>
</organism>
<evidence type="ECO:0000313" key="3">
    <source>
        <dbReference type="Proteomes" id="UP000503297"/>
    </source>
</evidence>
<dbReference type="Proteomes" id="UP000503297">
    <property type="component" value="Chromosome"/>
</dbReference>
<gene>
    <name evidence="2" type="ORF">HLV38_03900</name>
</gene>
<keyword evidence="1" id="KW-1133">Transmembrane helix</keyword>
<proteinExistence type="predicted"/>
<dbReference type="RefSeq" id="WP_173164441.1">
    <property type="nucleotide sequence ID" value="NZ_CP053716.1"/>
</dbReference>
<reference evidence="3" key="1">
    <citation type="submission" date="2020-05" db="EMBL/GenBank/DDBJ databases">
        <title>Novel species in genus Nocardioides.</title>
        <authorList>
            <person name="Zhang G."/>
        </authorList>
    </citation>
    <scope>NUCLEOTIDE SEQUENCE [LARGE SCALE GENOMIC DNA]</scope>
    <source>
        <strain evidence="3">zg-1050</strain>
    </source>
</reference>